<dbReference type="AlphaFoldDB" id="A0A246GIE5"/>
<dbReference type="Proteomes" id="UP000197768">
    <property type="component" value="Unassembled WGS sequence"/>
</dbReference>
<reference evidence="3 4" key="1">
    <citation type="journal article" date="2017" name="Infect. Genet. Evol.">
        <title>Comparative genome analysis of fish pathogen Flavobacterium columnare reveals extensive sequence diversity within the species.</title>
        <authorList>
            <person name="Kayansamruaj P."/>
            <person name="Dong H.T."/>
            <person name="Hirono I."/>
            <person name="Kondo H."/>
            <person name="Senapin S."/>
            <person name="Rodkhum C."/>
        </authorList>
    </citation>
    <scope>NUCLEOTIDE SEQUENCE [LARGE SCALE GENOMIC DNA]</scope>
    <source>
        <strain evidence="3 4">1215</strain>
    </source>
</reference>
<proteinExistence type="predicted"/>
<dbReference type="Proteomes" id="UP001621813">
    <property type="component" value="Unassembled WGS sequence"/>
</dbReference>
<feature type="domain" description="DUF4296" evidence="1">
    <location>
        <begin position="24"/>
        <end position="105"/>
    </location>
</feature>
<evidence type="ECO:0000313" key="2">
    <source>
        <dbReference type="EMBL" id="MFK7050697.1"/>
    </source>
</evidence>
<evidence type="ECO:0000313" key="4">
    <source>
        <dbReference type="Proteomes" id="UP000197768"/>
    </source>
</evidence>
<evidence type="ECO:0000259" key="1">
    <source>
        <dbReference type="Pfam" id="PF14129"/>
    </source>
</evidence>
<organism evidence="3 4">
    <name type="scientific">Flavobacterium davisii</name>
    <dbReference type="NCBI Taxonomy" id="2906077"/>
    <lineage>
        <taxon>Bacteria</taxon>
        <taxon>Pseudomonadati</taxon>
        <taxon>Bacteroidota</taxon>
        <taxon>Flavobacteriia</taxon>
        <taxon>Flavobacteriales</taxon>
        <taxon>Flavobacteriaceae</taxon>
        <taxon>Flavobacterium</taxon>
    </lineage>
</organism>
<gene>
    <name evidence="3" type="ORF">BWK59_11065</name>
    <name evidence="2" type="ORF">V3Q77_12460</name>
</gene>
<dbReference type="EMBL" id="MTCZ01000128">
    <property type="protein sequence ID" value="OWP83329.1"/>
    <property type="molecule type" value="Genomic_DNA"/>
</dbReference>
<keyword evidence="5" id="KW-1185">Reference proteome</keyword>
<protein>
    <submittedName>
        <fullName evidence="2">DUF4296 domain-containing protein</fullName>
    </submittedName>
</protein>
<reference evidence="2 5" key="2">
    <citation type="submission" date="2024-02" db="EMBL/GenBank/DDBJ databases">
        <title>Comparative Genomic Analysis of Flavobacterium Species Causing Columnaris Disease of Freshwater Fish in Thailand: Insights into Virulence and Resistance Mechanisms.</title>
        <authorList>
            <person name="Nguyen D."/>
            <person name="Chokmangmeepisarn P."/>
            <person name="Khianchaikhan K."/>
            <person name="Morishita M."/>
            <person name="Bunnoy A."/>
            <person name="Rodkhum C."/>
        </authorList>
    </citation>
    <scope>NUCLEOTIDE SEQUENCE [LARGE SCALE GENOMIC DNA]</scope>
    <source>
        <strain evidence="2 5">KCRT2007</strain>
    </source>
</reference>
<accession>A0A246GIE5</accession>
<dbReference type="OrthoDB" id="1525222at2"/>
<comment type="caution">
    <text evidence="3">The sequence shown here is derived from an EMBL/GenBank/DDBJ whole genome shotgun (WGS) entry which is preliminary data.</text>
</comment>
<dbReference type="RefSeq" id="WP_088393877.1">
    <property type="nucleotide sequence ID" value="NZ_CP097869.1"/>
</dbReference>
<dbReference type="InterPro" id="IPR025381">
    <property type="entry name" value="DUF4296"/>
</dbReference>
<evidence type="ECO:0000313" key="3">
    <source>
        <dbReference type="EMBL" id="OWP83329.1"/>
    </source>
</evidence>
<sequence length="129" mass="15285">MNKIVCFFLIIFFISCQDSAIKKPENLIDEATMEKILYDLALIQAIKGYDAKLLPTNQIDPKKYVYKKYHIDSLQLVNSNKYYSVDIVNYKKIYDHAIEKIKKERIQIEKLRQAELKKEKLKKPKANQQ</sequence>
<evidence type="ECO:0000313" key="5">
    <source>
        <dbReference type="Proteomes" id="UP001621813"/>
    </source>
</evidence>
<dbReference type="PROSITE" id="PS51257">
    <property type="entry name" value="PROKAR_LIPOPROTEIN"/>
    <property type="match status" value="1"/>
</dbReference>
<dbReference type="Pfam" id="PF14129">
    <property type="entry name" value="DUF4296"/>
    <property type="match status" value="1"/>
</dbReference>
<dbReference type="EMBL" id="JAZGZR010000037">
    <property type="protein sequence ID" value="MFK7050697.1"/>
    <property type="molecule type" value="Genomic_DNA"/>
</dbReference>
<name>A0A246GIE5_9FLAO</name>